<feature type="compositionally biased region" description="Pro residues" evidence="1">
    <location>
        <begin position="9"/>
        <end position="19"/>
    </location>
</feature>
<dbReference type="EMBL" id="JAAAUY010001311">
    <property type="protein sequence ID" value="KAF9323326.1"/>
    <property type="molecule type" value="Genomic_DNA"/>
</dbReference>
<name>A0A9P5SCC1_9FUNG</name>
<dbReference type="InterPro" id="IPR032675">
    <property type="entry name" value="LRR_dom_sf"/>
</dbReference>
<gene>
    <name evidence="2" type="ORF">BG006_001578</name>
</gene>
<proteinExistence type="predicted"/>
<evidence type="ECO:0000313" key="3">
    <source>
        <dbReference type="Proteomes" id="UP000696485"/>
    </source>
</evidence>
<protein>
    <recommendedName>
        <fullName evidence="4">F-box domain-containing protein</fullName>
    </recommendedName>
</protein>
<dbReference type="AlphaFoldDB" id="A0A9P5SCC1"/>
<accession>A0A9P5SCC1</accession>
<keyword evidence="3" id="KW-1185">Reference proteome</keyword>
<dbReference type="SUPFAM" id="SSF52047">
    <property type="entry name" value="RNI-like"/>
    <property type="match status" value="1"/>
</dbReference>
<feature type="region of interest" description="Disordered" evidence="1">
    <location>
        <begin position="1"/>
        <end position="35"/>
    </location>
</feature>
<organism evidence="2 3">
    <name type="scientific">Podila minutissima</name>
    <dbReference type="NCBI Taxonomy" id="64525"/>
    <lineage>
        <taxon>Eukaryota</taxon>
        <taxon>Fungi</taxon>
        <taxon>Fungi incertae sedis</taxon>
        <taxon>Mucoromycota</taxon>
        <taxon>Mortierellomycotina</taxon>
        <taxon>Mortierellomycetes</taxon>
        <taxon>Mortierellales</taxon>
        <taxon>Mortierellaceae</taxon>
        <taxon>Podila</taxon>
    </lineage>
</organism>
<sequence>MSLVAISTPPSPPSPPPPHKQINPPDTQNGVAPPTAFHKPSALDIPEILLKIGHAIPQFSTYVTVRYSPKQILRCTRVSRLWYSVMMPLVWHSFHDSVMSAVPAHVLKQNAHWIRVLNHQHNFGGQNGIFAACQNLVQLTLSPWVEGVDELVKANKRLTKVYWTSGGHHQEMADSSLEAISQLQRLEILQFSSCKLNHRKLLITLDTLSNAGRRGLVSLVLLDVIFLDPVMSAVAKEAAEKTVPERVALKDLQISQSLVHGPILNEFVSRCTSLERLQINGDKSIFRIDESRQLSKCLAENCPRLKFFHYDKGKNYDLFSLPKLLPAVVAHGYIRTINGREQGKPAPQDTNEEGPWWPIGLKMDILSLDYNTVIAISTLDFLDTLDLTLFETKEASSVTADLMNTVQIVTTCRHLRVFQLEYVSLLRLNEPMLSPGQACFLFLQPWSCTYLERFAYSGIKRPVKQETAQGIVVGAVPNGEDMYLPLKMNELLMDVSQVLPAWAFESSVKSVRKNQREASTSSSTGQRIDEGYLGTTVLDDIREFQERLFAQVRQLKRLRTIAFNGEERSDFSAFV</sequence>
<dbReference type="Gene3D" id="3.80.10.10">
    <property type="entry name" value="Ribonuclease Inhibitor"/>
    <property type="match status" value="1"/>
</dbReference>
<evidence type="ECO:0008006" key="4">
    <source>
        <dbReference type="Google" id="ProtNLM"/>
    </source>
</evidence>
<comment type="caution">
    <text evidence="2">The sequence shown here is derived from an EMBL/GenBank/DDBJ whole genome shotgun (WGS) entry which is preliminary data.</text>
</comment>
<evidence type="ECO:0000256" key="1">
    <source>
        <dbReference type="SAM" id="MobiDB-lite"/>
    </source>
</evidence>
<evidence type="ECO:0000313" key="2">
    <source>
        <dbReference type="EMBL" id="KAF9323326.1"/>
    </source>
</evidence>
<reference evidence="2" key="1">
    <citation type="journal article" date="2020" name="Fungal Divers.">
        <title>Resolving the Mortierellaceae phylogeny through synthesis of multi-gene phylogenetics and phylogenomics.</title>
        <authorList>
            <person name="Vandepol N."/>
            <person name="Liber J."/>
            <person name="Desiro A."/>
            <person name="Na H."/>
            <person name="Kennedy M."/>
            <person name="Barry K."/>
            <person name="Grigoriev I.V."/>
            <person name="Miller A.N."/>
            <person name="O'Donnell K."/>
            <person name="Stajich J.E."/>
            <person name="Bonito G."/>
        </authorList>
    </citation>
    <scope>NUCLEOTIDE SEQUENCE</scope>
    <source>
        <strain evidence="2">NVP1</strain>
    </source>
</reference>
<dbReference type="Proteomes" id="UP000696485">
    <property type="component" value="Unassembled WGS sequence"/>
</dbReference>